<keyword evidence="6" id="KW-1185">Reference proteome</keyword>
<feature type="transmembrane region" description="Helical" evidence="3">
    <location>
        <begin position="274"/>
        <end position="293"/>
    </location>
</feature>
<dbReference type="GO" id="GO:0016787">
    <property type="term" value="F:hydrolase activity"/>
    <property type="evidence" value="ECO:0007669"/>
    <property type="project" value="UniProtKB-KW"/>
</dbReference>
<protein>
    <recommendedName>
        <fullName evidence="4">AB hydrolase-1 domain-containing protein</fullName>
    </recommendedName>
</protein>
<evidence type="ECO:0000256" key="3">
    <source>
        <dbReference type="SAM" id="Phobius"/>
    </source>
</evidence>
<dbReference type="InterPro" id="IPR029058">
    <property type="entry name" value="AB_hydrolase_fold"/>
</dbReference>
<keyword evidence="3" id="KW-0812">Transmembrane</keyword>
<keyword evidence="2" id="KW-0378">Hydrolase</keyword>
<evidence type="ECO:0000256" key="1">
    <source>
        <dbReference type="ARBA" id="ARBA00010088"/>
    </source>
</evidence>
<dbReference type="HOGENOM" id="CLU_013364_5_2_1"/>
<dbReference type="PANTHER" id="PTHR43248">
    <property type="entry name" value="2-SUCCINYL-6-HYDROXY-2,4-CYCLOHEXADIENE-1-CARBOXYLATE SYNTHASE"/>
    <property type="match status" value="1"/>
</dbReference>
<evidence type="ECO:0000259" key="4">
    <source>
        <dbReference type="Pfam" id="PF00561"/>
    </source>
</evidence>
<keyword evidence="3" id="KW-1133">Transmembrane helix</keyword>
<keyword evidence="3" id="KW-0472">Membrane</keyword>
<dbReference type="Proteomes" id="UP000028045">
    <property type="component" value="Unassembled WGS sequence"/>
</dbReference>
<evidence type="ECO:0000313" key="5">
    <source>
        <dbReference type="EMBL" id="KEY73846.1"/>
    </source>
</evidence>
<sequence length="633" mass="71588">MMHYIFQHHGLPALVSLVATAMLIWRWQPGATSLFLKDEPKHHYDFGDFPASEQLIWHPCFEELNFNFQCARLTVPLDSRHQVNPLYESSIQLALVMLPGRNRTRPSQHSPAPLLVNPGGPGASGVSFMWWIGTFLQEIVGYDQDIIGFDPRGVGYSRPRADCWAKSRAPESAKDFWNRFIHRRAWELGTDTMRSITKIAFGHAIGYLDARTRATSRLCEEMHTELGATSIFPHLGNTHTARDMLRIIEAWDDWRVSDKSIVERGPDETLRKKLLYWGFSYGTFIGATFAAMFPDRVGRILLDGVLDTMEAVSPFMVNNTRDADKVLDQFFRYCHDAKDDCYFYRPGDSMLDGKRRYQSIVDSLEESPVGFLDPDEVRPIVFTASDLQAAIFAFLYMGYHGFPTISIILNAAYEKNWGEIIGISRAPNFPAMCEADKYSWVPGFLDNPLDDSNLAISCADRLHLMNASLSEIKSAYLQMSQVSSFGGRWMELTFRCNGWSINSSEPPIWIPSQPTRPINTSFPLLFIGNTFQNAGLIELQGSGHCSYSAVSACALRAIRAYFRQGIVPPPPVVSDLDSQLGDWKLCEADDQPSASNIGFLPQNLDHEDQVMMAAWRNVVKRVDRFHSSQRGVY</sequence>
<dbReference type="InterPro" id="IPR051601">
    <property type="entry name" value="Serine_prot/Carboxylest_S33"/>
</dbReference>
<accession>A0A084B8G7</accession>
<comment type="similarity">
    <text evidence="1">Belongs to the peptidase S33 family.</text>
</comment>
<evidence type="ECO:0000256" key="2">
    <source>
        <dbReference type="ARBA" id="ARBA00022801"/>
    </source>
</evidence>
<feature type="domain" description="AB hydrolase-1" evidence="4">
    <location>
        <begin position="113"/>
        <end position="311"/>
    </location>
</feature>
<feature type="transmembrane region" description="Helical" evidence="3">
    <location>
        <begin position="6"/>
        <end position="25"/>
    </location>
</feature>
<evidence type="ECO:0000313" key="6">
    <source>
        <dbReference type="Proteomes" id="UP000028045"/>
    </source>
</evidence>
<dbReference type="OrthoDB" id="425534at2759"/>
<dbReference type="Pfam" id="PF00561">
    <property type="entry name" value="Abhydrolase_1"/>
    <property type="match status" value="1"/>
</dbReference>
<dbReference type="AlphaFoldDB" id="A0A084B8G7"/>
<proteinExistence type="inferred from homology"/>
<gene>
    <name evidence="5" type="ORF">S7711_10107</name>
</gene>
<dbReference type="PANTHER" id="PTHR43248:SF25">
    <property type="entry name" value="AB HYDROLASE-1 DOMAIN-CONTAINING PROTEIN-RELATED"/>
    <property type="match status" value="1"/>
</dbReference>
<reference evidence="5 6" key="1">
    <citation type="journal article" date="2014" name="BMC Genomics">
        <title>Comparative genome sequencing reveals chemotype-specific gene clusters in the toxigenic black mold Stachybotrys.</title>
        <authorList>
            <person name="Semeiks J."/>
            <person name="Borek D."/>
            <person name="Otwinowski Z."/>
            <person name="Grishin N.V."/>
        </authorList>
    </citation>
    <scope>NUCLEOTIDE SEQUENCE [LARGE SCALE GENOMIC DNA]</scope>
    <source>
        <strain evidence="6">CBS 109288 / IBT 7711</strain>
    </source>
</reference>
<dbReference type="InterPro" id="IPR000073">
    <property type="entry name" value="AB_hydrolase_1"/>
</dbReference>
<dbReference type="EMBL" id="KL647739">
    <property type="protein sequence ID" value="KEY73846.1"/>
    <property type="molecule type" value="Genomic_DNA"/>
</dbReference>
<organism evidence="5 6">
    <name type="scientific">Stachybotrys chartarum (strain CBS 109288 / IBT 7711)</name>
    <name type="common">Toxic black mold</name>
    <name type="synonym">Stilbospora chartarum</name>
    <dbReference type="NCBI Taxonomy" id="1280523"/>
    <lineage>
        <taxon>Eukaryota</taxon>
        <taxon>Fungi</taxon>
        <taxon>Dikarya</taxon>
        <taxon>Ascomycota</taxon>
        <taxon>Pezizomycotina</taxon>
        <taxon>Sordariomycetes</taxon>
        <taxon>Hypocreomycetidae</taxon>
        <taxon>Hypocreales</taxon>
        <taxon>Stachybotryaceae</taxon>
        <taxon>Stachybotrys</taxon>
    </lineage>
</organism>
<dbReference type="Gene3D" id="3.40.50.1820">
    <property type="entry name" value="alpha/beta hydrolase"/>
    <property type="match status" value="1"/>
</dbReference>
<dbReference type="SUPFAM" id="SSF53474">
    <property type="entry name" value="alpha/beta-Hydrolases"/>
    <property type="match status" value="1"/>
</dbReference>
<name>A0A084B8G7_STACB</name>